<feature type="transmembrane region" description="Helical" evidence="6">
    <location>
        <begin position="527"/>
        <end position="549"/>
    </location>
</feature>
<evidence type="ECO:0000313" key="8">
    <source>
        <dbReference type="EMBL" id="RTE06325.1"/>
    </source>
</evidence>
<feature type="transmembrane region" description="Helical" evidence="6">
    <location>
        <begin position="614"/>
        <end position="636"/>
    </location>
</feature>
<feature type="transmembrane region" description="Helical" evidence="6">
    <location>
        <begin position="152"/>
        <end position="175"/>
    </location>
</feature>
<feature type="transmembrane region" description="Helical" evidence="6">
    <location>
        <begin position="230"/>
        <end position="252"/>
    </location>
</feature>
<dbReference type="Pfam" id="PF02687">
    <property type="entry name" value="FtsX"/>
    <property type="match status" value="1"/>
</dbReference>
<dbReference type="Proteomes" id="UP000276128">
    <property type="component" value="Unassembled WGS sequence"/>
</dbReference>
<dbReference type="PANTHER" id="PTHR46795:SF3">
    <property type="entry name" value="ABC TRANSPORTER PERMEASE"/>
    <property type="match status" value="1"/>
</dbReference>
<feature type="domain" description="ABC3 transporter permease C-terminal" evidence="7">
    <location>
        <begin position="60"/>
        <end position="179"/>
    </location>
</feature>
<gene>
    <name evidence="8" type="ORF">EJQ19_23435</name>
</gene>
<evidence type="ECO:0000256" key="6">
    <source>
        <dbReference type="PIRNR" id="PIRNR018968"/>
    </source>
</evidence>
<feature type="transmembrane region" description="Helical" evidence="6">
    <location>
        <begin position="18"/>
        <end position="35"/>
    </location>
</feature>
<sequence>MSINRLILQNLKANLKHYYLYVFALMFSVALYFAFVTLQYDPALDAAKGTIKGAAAIKSASVLLIAIVTIFNLYANNMFVKRRSKEIGLLQLIGMTKMKIFQILSTENFILYFGSLLVGAFIGFSVSKLILMILFQITGVKAVATLHFSFQAFVQTIVVFSAVYLFILLVNYLFIKRQSILALFRVSSSTEAKVKSMSTSETVMGVLGISLILLGYYVSSRLFSGSITTATALLSSMLLILASVIFGTYLFYKGSVRLILNGIRRRKKGLLHVHEVLSLASIMFRMKASSLLLTIITTVSALAIGLLSLSYITYYSVDKTAKNSLPAHFVFTKQQDADPLTKALDDGGIPHKDTRIEVLQVKANLDQVLDAKGGLISEPGPRQMAVISDASAGAPDVGKDQLLFTGASDEMLALVNFHKGGITQILTPTTTVPLTYTGIAKQAFVSWHFMSSSLPVAIVDDATFQLLKQNLDPSIQRNASVYLGIDIADAKNLEKANQLFHSFYDKDRSSYGSRQDMAAESRNQMGLLMFIVGFLGLTFLITSGCILYFKQMDESEDEKSTYTVLRKLGFTQTDLLNGIKMKQLFNFGIPLVIGLFHSYFAVQSGWFLFGTELWTPMLVVMILYTALYSVFGLLSIRHYKKVIASAL</sequence>
<keyword evidence="5 6" id="KW-0472">Membrane</keyword>
<evidence type="ECO:0000313" key="9">
    <source>
        <dbReference type="Proteomes" id="UP000276128"/>
    </source>
</evidence>
<dbReference type="OrthoDB" id="1705903at2"/>
<evidence type="ECO:0000256" key="1">
    <source>
        <dbReference type="ARBA" id="ARBA00004651"/>
    </source>
</evidence>
<dbReference type="PIRSF" id="PIRSF018968">
    <property type="entry name" value="ABC_permease_BceB"/>
    <property type="match status" value="1"/>
</dbReference>
<feature type="transmembrane region" description="Helical" evidence="6">
    <location>
        <begin position="55"/>
        <end position="75"/>
    </location>
</feature>
<name>A0A3S0A1E7_9BACL</name>
<evidence type="ECO:0000259" key="7">
    <source>
        <dbReference type="Pfam" id="PF02687"/>
    </source>
</evidence>
<comment type="similarity">
    <text evidence="6">Belongs to the ABC-4 integral membrane protein family.</text>
</comment>
<keyword evidence="4 6" id="KW-1133">Transmembrane helix</keyword>
<keyword evidence="6" id="KW-0813">Transport</keyword>
<keyword evidence="3 6" id="KW-0812">Transmembrane</keyword>
<keyword evidence="2 6" id="KW-1003">Cell membrane</keyword>
<comment type="caution">
    <text evidence="8">The sequence shown here is derived from an EMBL/GenBank/DDBJ whole genome shotgun (WGS) entry which is preliminary data.</text>
</comment>
<dbReference type="GO" id="GO:0005886">
    <property type="term" value="C:plasma membrane"/>
    <property type="evidence" value="ECO:0007669"/>
    <property type="project" value="UniProtKB-SubCell"/>
</dbReference>
<accession>A0A3S0A1E7</accession>
<dbReference type="InterPro" id="IPR052536">
    <property type="entry name" value="ABC-4_Integral_Memb_Prot"/>
</dbReference>
<feature type="transmembrane region" description="Helical" evidence="6">
    <location>
        <begin position="196"/>
        <end position="218"/>
    </location>
</feature>
<evidence type="ECO:0000256" key="3">
    <source>
        <dbReference type="ARBA" id="ARBA00022692"/>
    </source>
</evidence>
<dbReference type="AlphaFoldDB" id="A0A3S0A1E7"/>
<comment type="subcellular location">
    <subcellularLocation>
        <location evidence="1 6">Cell membrane</location>
        <topology evidence="1 6">Multi-pass membrane protein</topology>
    </subcellularLocation>
</comment>
<protein>
    <submittedName>
        <fullName evidence="8">ABC transporter permease</fullName>
    </submittedName>
</protein>
<dbReference type="PANTHER" id="PTHR46795">
    <property type="entry name" value="ABC TRANSPORTER PERMEASE-RELATED-RELATED"/>
    <property type="match status" value="1"/>
</dbReference>
<evidence type="ECO:0000256" key="2">
    <source>
        <dbReference type="ARBA" id="ARBA00022475"/>
    </source>
</evidence>
<evidence type="ECO:0000256" key="4">
    <source>
        <dbReference type="ARBA" id="ARBA00022989"/>
    </source>
</evidence>
<proteinExistence type="inferred from homology"/>
<reference evidence="8 9" key="1">
    <citation type="submission" date="2018-12" db="EMBL/GenBank/DDBJ databases">
        <title>Bacillus ochoae sp. nov., Paenibacillus whitsoniae sp. nov., Paenibacillus spiritus sp. nov. Isolated from the Mars Exploration Rover during spacecraft assembly.</title>
        <authorList>
            <person name="Seuylemezian A."/>
            <person name="Vaishampayan P."/>
        </authorList>
    </citation>
    <scope>NUCLEOTIDE SEQUENCE [LARGE SCALE GENOMIC DNA]</scope>
    <source>
        <strain evidence="8 9">MER 54</strain>
    </source>
</reference>
<evidence type="ECO:0000256" key="5">
    <source>
        <dbReference type="ARBA" id="ARBA00023136"/>
    </source>
</evidence>
<organism evidence="8 9">
    <name type="scientific">Paenibacillus whitsoniae</name>
    <dbReference type="NCBI Taxonomy" id="2496558"/>
    <lineage>
        <taxon>Bacteria</taxon>
        <taxon>Bacillati</taxon>
        <taxon>Bacillota</taxon>
        <taxon>Bacilli</taxon>
        <taxon>Bacillales</taxon>
        <taxon>Paenibacillaceae</taxon>
        <taxon>Paenibacillus</taxon>
    </lineage>
</organism>
<dbReference type="RefSeq" id="WP_126143668.1">
    <property type="nucleotide sequence ID" value="NZ_RXHU01000075.1"/>
</dbReference>
<dbReference type="GO" id="GO:0055085">
    <property type="term" value="P:transmembrane transport"/>
    <property type="evidence" value="ECO:0007669"/>
    <property type="project" value="UniProtKB-UniRule"/>
</dbReference>
<keyword evidence="9" id="KW-1185">Reference proteome</keyword>
<feature type="transmembrane region" description="Helical" evidence="6">
    <location>
        <begin position="584"/>
        <end position="602"/>
    </location>
</feature>
<feature type="transmembrane region" description="Helical" evidence="6">
    <location>
        <begin position="291"/>
        <end position="314"/>
    </location>
</feature>
<dbReference type="EMBL" id="RXHU01000075">
    <property type="protein sequence ID" value="RTE06325.1"/>
    <property type="molecule type" value="Genomic_DNA"/>
</dbReference>
<feature type="transmembrane region" description="Helical" evidence="6">
    <location>
        <begin position="109"/>
        <end position="137"/>
    </location>
</feature>
<dbReference type="InterPro" id="IPR027022">
    <property type="entry name" value="ABC_permease_BceB-typ"/>
</dbReference>
<dbReference type="InterPro" id="IPR003838">
    <property type="entry name" value="ABC3_permease_C"/>
</dbReference>